<proteinExistence type="predicted"/>
<protein>
    <submittedName>
        <fullName evidence="1">Uncharacterized protein</fullName>
    </submittedName>
</protein>
<reference evidence="1 2" key="1">
    <citation type="journal article" date="2022" name="DNA Res.">
        <title>Chromosomal-level genome assembly of the orchid tree Bauhinia variegata (Leguminosae; Cercidoideae) supports the allotetraploid origin hypothesis of Bauhinia.</title>
        <authorList>
            <person name="Zhong Y."/>
            <person name="Chen Y."/>
            <person name="Zheng D."/>
            <person name="Pang J."/>
            <person name="Liu Y."/>
            <person name="Luo S."/>
            <person name="Meng S."/>
            <person name="Qian L."/>
            <person name="Wei D."/>
            <person name="Dai S."/>
            <person name="Zhou R."/>
        </authorList>
    </citation>
    <scope>NUCLEOTIDE SEQUENCE [LARGE SCALE GENOMIC DNA]</scope>
    <source>
        <strain evidence="1">BV-YZ2020</strain>
    </source>
</reference>
<dbReference type="EMBL" id="CM039437">
    <property type="protein sequence ID" value="KAI4307524.1"/>
    <property type="molecule type" value="Genomic_DNA"/>
</dbReference>
<evidence type="ECO:0000313" key="2">
    <source>
        <dbReference type="Proteomes" id="UP000828941"/>
    </source>
</evidence>
<comment type="caution">
    <text evidence="1">The sequence shown here is derived from an EMBL/GenBank/DDBJ whole genome shotgun (WGS) entry which is preliminary data.</text>
</comment>
<accession>A0ACB9LD62</accession>
<sequence length="129" mass="14599">MDCLNFFRRISGQKVSVSKTQLYFSKNTDAYLRRQISQISGFAETHDLGKYLGVPLQHGGISKVTYNYLVNKVGNRLAGWKAKSLSMVGRVTLVNSVISAVPIYKINHGYPENHVFINREKGERFYLGP</sequence>
<keyword evidence="2" id="KW-1185">Reference proteome</keyword>
<organism evidence="1 2">
    <name type="scientific">Bauhinia variegata</name>
    <name type="common">Purple orchid tree</name>
    <name type="synonym">Phanera variegata</name>
    <dbReference type="NCBI Taxonomy" id="167791"/>
    <lineage>
        <taxon>Eukaryota</taxon>
        <taxon>Viridiplantae</taxon>
        <taxon>Streptophyta</taxon>
        <taxon>Embryophyta</taxon>
        <taxon>Tracheophyta</taxon>
        <taxon>Spermatophyta</taxon>
        <taxon>Magnoliopsida</taxon>
        <taxon>eudicotyledons</taxon>
        <taxon>Gunneridae</taxon>
        <taxon>Pentapetalae</taxon>
        <taxon>rosids</taxon>
        <taxon>fabids</taxon>
        <taxon>Fabales</taxon>
        <taxon>Fabaceae</taxon>
        <taxon>Cercidoideae</taxon>
        <taxon>Cercideae</taxon>
        <taxon>Bauhiniinae</taxon>
        <taxon>Bauhinia</taxon>
    </lineage>
</organism>
<gene>
    <name evidence="1" type="ORF">L6164_030701</name>
</gene>
<name>A0ACB9LD62_BAUVA</name>
<dbReference type="Proteomes" id="UP000828941">
    <property type="component" value="Chromosome 12"/>
</dbReference>
<evidence type="ECO:0000313" key="1">
    <source>
        <dbReference type="EMBL" id="KAI4307524.1"/>
    </source>
</evidence>